<dbReference type="OrthoDB" id="7743618at2"/>
<dbReference type="EMBL" id="FQVC01000003">
    <property type="protein sequence ID" value="SHE83964.1"/>
    <property type="molecule type" value="Genomic_DNA"/>
</dbReference>
<evidence type="ECO:0000256" key="5">
    <source>
        <dbReference type="SAM" id="Phobius"/>
    </source>
</evidence>
<sequence length="130" mass="14379">MSLELTLLLWSFALAVLYIAAQSLFYRIEYGVIHAGGARDNERAPKSLLTSRAERALRNFLETYAAFIALVVVIELAGRSDGLTVWGSQLYFWARVAYLPAYLSAIPFLRSGIWMVSAIGLVLMFVGAVS</sequence>
<gene>
    <name evidence="8" type="ORF">SAMN02745223_01187</name>
    <name evidence="6" type="ORF">VW29_10950</name>
    <name evidence="7" type="ORF">VW29_11575</name>
</gene>
<dbReference type="PATRIC" id="fig|1121477.3.peg.3323"/>
<dbReference type="InterPro" id="IPR023352">
    <property type="entry name" value="MAPEG-like_dom_sf"/>
</dbReference>
<proteinExistence type="predicted"/>
<dbReference type="EMBL" id="LAJF01000079">
    <property type="protein sequence ID" value="KKB84310.1"/>
    <property type="molecule type" value="Genomic_DNA"/>
</dbReference>
<keyword evidence="9" id="KW-1185">Reference proteome</keyword>
<dbReference type="GO" id="GO:0016020">
    <property type="term" value="C:membrane"/>
    <property type="evidence" value="ECO:0007669"/>
    <property type="project" value="UniProtKB-SubCell"/>
</dbReference>
<feature type="transmembrane region" description="Helical" evidence="5">
    <location>
        <begin position="60"/>
        <end position="78"/>
    </location>
</feature>
<evidence type="ECO:0000313" key="8">
    <source>
        <dbReference type="EMBL" id="SHE83964.1"/>
    </source>
</evidence>
<organism evidence="6 9">
    <name type="scientific">Devosia limi DSM 17137</name>
    <dbReference type="NCBI Taxonomy" id="1121477"/>
    <lineage>
        <taxon>Bacteria</taxon>
        <taxon>Pseudomonadati</taxon>
        <taxon>Pseudomonadota</taxon>
        <taxon>Alphaproteobacteria</taxon>
        <taxon>Hyphomicrobiales</taxon>
        <taxon>Devosiaceae</taxon>
        <taxon>Devosia</taxon>
    </lineage>
</organism>
<dbReference type="Proteomes" id="UP000184533">
    <property type="component" value="Unassembled WGS sequence"/>
</dbReference>
<evidence type="ECO:0000313" key="10">
    <source>
        <dbReference type="Proteomes" id="UP000184533"/>
    </source>
</evidence>
<evidence type="ECO:0000256" key="2">
    <source>
        <dbReference type="ARBA" id="ARBA00022692"/>
    </source>
</evidence>
<reference evidence="8 10" key="2">
    <citation type="submission" date="2016-11" db="EMBL/GenBank/DDBJ databases">
        <authorList>
            <person name="Jaros S."/>
            <person name="Januszkiewicz K."/>
            <person name="Wedrychowicz H."/>
        </authorList>
    </citation>
    <scope>NUCLEOTIDE SEQUENCE [LARGE SCALE GENOMIC DNA]</scope>
    <source>
        <strain evidence="8 10">DSM 17137</strain>
    </source>
</reference>
<dbReference type="AlphaFoldDB" id="A0A0F5LPD3"/>
<evidence type="ECO:0000313" key="7">
    <source>
        <dbReference type="EMBL" id="KKB84310.1"/>
    </source>
</evidence>
<evidence type="ECO:0000313" key="6">
    <source>
        <dbReference type="EMBL" id="KKB84205.1"/>
    </source>
</evidence>
<keyword evidence="4 5" id="KW-0472">Membrane</keyword>
<accession>A0A0F5LPD3</accession>
<reference evidence="6 9" key="1">
    <citation type="submission" date="2015-03" db="EMBL/GenBank/DDBJ databases">
        <authorList>
            <person name="Hassan Y.I."/>
            <person name="Lepp D."/>
            <person name="Zhou T."/>
        </authorList>
    </citation>
    <scope>NUCLEOTIDE SEQUENCE [LARGE SCALE GENOMIC DNA]</scope>
    <source>
        <strain evidence="6 9">DSM 17137</strain>
    </source>
</reference>
<evidence type="ECO:0000256" key="3">
    <source>
        <dbReference type="ARBA" id="ARBA00022989"/>
    </source>
</evidence>
<evidence type="ECO:0000313" key="9">
    <source>
        <dbReference type="Proteomes" id="UP000033608"/>
    </source>
</evidence>
<feature type="transmembrane region" description="Helical" evidence="5">
    <location>
        <begin position="112"/>
        <end position="129"/>
    </location>
</feature>
<dbReference type="RefSeq" id="WP_046135367.1">
    <property type="nucleotide sequence ID" value="NZ_FQVC01000003.1"/>
</dbReference>
<dbReference type="Proteomes" id="UP000033608">
    <property type="component" value="Unassembled WGS sequence"/>
</dbReference>
<protein>
    <submittedName>
        <fullName evidence="8">Uncharacterized conserved protein, MAPEG superfamily</fullName>
    </submittedName>
</protein>
<dbReference type="PANTHER" id="PTHR35371:SF1">
    <property type="entry name" value="BLR7753 PROTEIN"/>
    <property type="match status" value="1"/>
</dbReference>
<evidence type="ECO:0000256" key="4">
    <source>
        <dbReference type="ARBA" id="ARBA00023136"/>
    </source>
</evidence>
<keyword evidence="2 5" id="KW-0812">Transmembrane</keyword>
<evidence type="ECO:0000256" key="1">
    <source>
        <dbReference type="ARBA" id="ARBA00004370"/>
    </source>
</evidence>
<dbReference type="EMBL" id="LAJF01000079">
    <property type="protein sequence ID" value="KKB84205.1"/>
    <property type="molecule type" value="Genomic_DNA"/>
</dbReference>
<keyword evidence="3 5" id="KW-1133">Transmembrane helix</keyword>
<dbReference type="SUPFAM" id="SSF161084">
    <property type="entry name" value="MAPEG domain-like"/>
    <property type="match status" value="1"/>
</dbReference>
<comment type="subcellular location">
    <subcellularLocation>
        <location evidence="1">Membrane</location>
    </subcellularLocation>
</comment>
<name>A0A0F5LPD3_9HYPH</name>
<dbReference type="Gene3D" id="1.20.120.550">
    <property type="entry name" value="Membrane associated eicosanoid/glutathione metabolism-like domain"/>
    <property type="match status" value="1"/>
</dbReference>
<dbReference type="InterPro" id="IPR001129">
    <property type="entry name" value="Membr-assoc_MAPEG"/>
</dbReference>
<dbReference type="Pfam" id="PF01124">
    <property type="entry name" value="MAPEG"/>
    <property type="match status" value="1"/>
</dbReference>
<dbReference type="PANTHER" id="PTHR35371">
    <property type="entry name" value="INNER MEMBRANE PROTEIN"/>
    <property type="match status" value="1"/>
</dbReference>
<dbReference type="STRING" id="1121477.SAMN02745223_01187"/>